<name>A0A1F7XBM7_9BACT</name>
<accession>A0A1F7XBM7</accession>
<keyword evidence="1" id="KW-0812">Transmembrane</keyword>
<feature type="transmembrane region" description="Helical" evidence="1">
    <location>
        <begin position="56"/>
        <end position="73"/>
    </location>
</feature>
<gene>
    <name evidence="2" type="ORF">A2Z22_04585</name>
</gene>
<comment type="caution">
    <text evidence="2">The sequence shown here is derived from an EMBL/GenBank/DDBJ whole genome shotgun (WGS) entry which is preliminary data.</text>
</comment>
<feature type="transmembrane region" description="Helical" evidence="1">
    <location>
        <begin position="79"/>
        <end position="96"/>
    </location>
</feature>
<dbReference type="Proteomes" id="UP000177053">
    <property type="component" value="Unassembled WGS sequence"/>
</dbReference>
<evidence type="ECO:0000313" key="2">
    <source>
        <dbReference type="EMBL" id="OGM12422.1"/>
    </source>
</evidence>
<evidence type="ECO:0000313" key="3">
    <source>
        <dbReference type="Proteomes" id="UP000177053"/>
    </source>
</evidence>
<reference evidence="2 3" key="1">
    <citation type="journal article" date="2016" name="Nat. Commun.">
        <title>Thousands of microbial genomes shed light on interconnected biogeochemical processes in an aquifer system.</title>
        <authorList>
            <person name="Anantharaman K."/>
            <person name="Brown C.T."/>
            <person name="Hug L.A."/>
            <person name="Sharon I."/>
            <person name="Castelle C.J."/>
            <person name="Probst A.J."/>
            <person name="Thomas B.C."/>
            <person name="Singh A."/>
            <person name="Wilkins M.J."/>
            <person name="Karaoz U."/>
            <person name="Brodie E.L."/>
            <person name="Williams K.H."/>
            <person name="Hubbard S.S."/>
            <person name="Banfield J.F."/>
        </authorList>
    </citation>
    <scope>NUCLEOTIDE SEQUENCE [LARGE SCALE GENOMIC DNA]</scope>
</reference>
<sequence length="100" mass="11354">MLDLKNLKGFEPVALLKGFFLLVAFSVALSYIIFFFTNGKYVMPGDLYKIRAPRRIYIPFGSSLIITIIIFVILTSKLLGFILSIAMVYIAYKAIFKKGF</sequence>
<evidence type="ECO:0000256" key="1">
    <source>
        <dbReference type="SAM" id="Phobius"/>
    </source>
</evidence>
<keyword evidence="1" id="KW-1133">Transmembrane helix</keyword>
<dbReference type="EMBL" id="MGFS01000001">
    <property type="protein sequence ID" value="OGM12422.1"/>
    <property type="molecule type" value="Genomic_DNA"/>
</dbReference>
<dbReference type="Pfam" id="PF11146">
    <property type="entry name" value="DUF2905"/>
    <property type="match status" value="1"/>
</dbReference>
<organism evidence="2 3">
    <name type="scientific">Candidatus Woesebacteria bacterium RBG_16_34_12</name>
    <dbReference type="NCBI Taxonomy" id="1802480"/>
    <lineage>
        <taxon>Bacteria</taxon>
        <taxon>Candidatus Woeseibacteriota</taxon>
    </lineage>
</organism>
<proteinExistence type="predicted"/>
<feature type="transmembrane region" description="Helical" evidence="1">
    <location>
        <begin position="12"/>
        <end position="36"/>
    </location>
</feature>
<keyword evidence="1" id="KW-0472">Membrane</keyword>
<protein>
    <submittedName>
        <fullName evidence="2">Uncharacterized protein</fullName>
    </submittedName>
</protein>
<dbReference type="AlphaFoldDB" id="A0A1F7XBM7"/>
<dbReference type="InterPro" id="IPR021320">
    <property type="entry name" value="DUF2905"/>
</dbReference>